<proteinExistence type="predicted"/>
<gene>
    <name evidence="4" type="ORF">LC0644_1904</name>
</gene>
<accession>A0A0C9NZ60</accession>
<evidence type="ECO:0000259" key="2">
    <source>
        <dbReference type="Pfam" id="PF06030"/>
    </source>
</evidence>
<comment type="caution">
    <text evidence="4">The sequence shown here is derived from an EMBL/GenBank/DDBJ whole genome shotgun (WGS) entry which is preliminary data.</text>
</comment>
<reference evidence="5" key="1">
    <citation type="submission" date="2014-05" db="EMBL/GenBank/DDBJ databases">
        <title>Whole genome sequencing of Lactobacillus casei NRIC0644.</title>
        <authorList>
            <person name="Atarashi H."/>
            <person name="Yoshida Y."/>
            <person name="Fujimura S."/>
            <person name="Tanaka N."/>
            <person name="Shiwa Y."/>
            <person name="Yoshikawa H."/>
            <person name="Okada S."/>
            <person name="Nakagawa J."/>
        </authorList>
    </citation>
    <scope>NUCLEOTIDE SEQUENCE [LARGE SCALE GENOMIC DNA]</scope>
    <source>
        <strain evidence="5">NRIC0644</strain>
    </source>
</reference>
<keyword evidence="1" id="KW-0812">Transmembrane</keyword>
<protein>
    <submittedName>
        <fullName evidence="4">Cell surface protein</fullName>
    </submittedName>
</protein>
<dbReference type="AlphaFoldDB" id="A0A0C9NZ60"/>
<evidence type="ECO:0000256" key="1">
    <source>
        <dbReference type="SAM" id="Phobius"/>
    </source>
</evidence>
<feature type="domain" description="WxL Interacting Protein host binding" evidence="3">
    <location>
        <begin position="176"/>
        <end position="303"/>
    </location>
</feature>
<dbReference type="Proteomes" id="UP000032552">
    <property type="component" value="Unassembled WGS sequence"/>
</dbReference>
<name>A0A0C9NZ60_LACPA</name>
<dbReference type="InterPro" id="IPR021759">
    <property type="entry name" value="WxLIP_HBD"/>
</dbReference>
<feature type="transmembrane region" description="Helical" evidence="1">
    <location>
        <begin position="323"/>
        <end position="343"/>
    </location>
</feature>
<evidence type="ECO:0000313" key="5">
    <source>
        <dbReference type="Proteomes" id="UP000032552"/>
    </source>
</evidence>
<evidence type="ECO:0000313" key="4">
    <source>
        <dbReference type="EMBL" id="GAN37315.1"/>
    </source>
</evidence>
<feature type="domain" description="WxL Interacting Protein peptidoglycan binding" evidence="2">
    <location>
        <begin position="51"/>
        <end position="168"/>
    </location>
</feature>
<organism evidence="4 5">
    <name type="scientific">Lacticaseibacillus paracasei NRIC 0644</name>
    <dbReference type="NCBI Taxonomy" id="1435038"/>
    <lineage>
        <taxon>Bacteria</taxon>
        <taxon>Bacillati</taxon>
        <taxon>Bacillota</taxon>
        <taxon>Bacilli</taxon>
        <taxon>Lactobacillales</taxon>
        <taxon>Lactobacillaceae</taxon>
        <taxon>Lacticaseibacillus</taxon>
    </lineage>
</organism>
<dbReference type="Pfam" id="PF11797">
    <property type="entry name" value="WxLIP_HBD"/>
    <property type="match status" value="1"/>
</dbReference>
<dbReference type="InterPro" id="IPR010317">
    <property type="entry name" value="WxLIP_PGBD"/>
</dbReference>
<dbReference type="EMBL" id="BAYM01000151">
    <property type="protein sequence ID" value="GAN37315.1"/>
    <property type="molecule type" value="Genomic_DNA"/>
</dbReference>
<keyword evidence="1" id="KW-0472">Membrane</keyword>
<dbReference type="Pfam" id="PF06030">
    <property type="entry name" value="WxLIP_PGBD"/>
    <property type="match status" value="1"/>
</dbReference>
<evidence type="ECO:0000259" key="3">
    <source>
        <dbReference type="Pfam" id="PF11797"/>
    </source>
</evidence>
<keyword evidence="1" id="KW-1133">Transmembrane helix</keyword>
<dbReference type="RefSeq" id="WP_045625310.1">
    <property type="nucleotide sequence ID" value="NZ_BAYM01000151.1"/>
</dbReference>
<sequence>MDFQASSTMKNDWQALRLVLIGVLGIALMNMFTFTNLVSAAVSNSQQALMVAPVLPSDNHVGKGADYFDLDLPKSERRTITVQAYNASAQILKVNAEILDAQTGANGVVSYVKATQANRKYLPIAGSDLVKIDRQFELKPGETRQLPIVLKPGKGQPRGTYLSAIRLSALAPSTTDTSVQNRIAYTLGLVLHNGHVAGSVSNLRMGQISLVQKRSGFQLRSQVQNPKRIFLKDVSAKINLTSATSRFFSLTVTRELPRIAPQTVFDVTRLITGQKSVAGEYKLTSRLKQGKQVREDTRYVKITGSGELVTSSATAYQIAQRKWLWVKLVIVLVVLLLISFFIYRHVRRSKGGDAVESTDR</sequence>